<dbReference type="GO" id="GO:0042910">
    <property type="term" value="F:xenobiotic transmembrane transporter activity"/>
    <property type="evidence" value="ECO:0007669"/>
    <property type="project" value="TreeGrafter"/>
</dbReference>
<proteinExistence type="inferred from homology"/>
<organism evidence="9 10">
    <name type="scientific">Candidatus Filomicrobium marinum</name>
    <dbReference type="NCBI Taxonomy" id="1608628"/>
    <lineage>
        <taxon>Bacteria</taxon>
        <taxon>Pseudomonadati</taxon>
        <taxon>Pseudomonadota</taxon>
        <taxon>Alphaproteobacteria</taxon>
        <taxon>Hyphomicrobiales</taxon>
        <taxon>Hyphomicrobiaceae</taxon>
        <taxon>Filomicrobium</taxon>
    </lineage>
</organism>
<dbReference type="SUPFAM" id="SSF82714">
    <property type="entry name" value="Multidrug efflux transporter AcrB TolC docking domain, DN and DC subdomains"/>
    <property type="match status" value="2"/>
</dbReference>
<dbReference type="PANTHER" id="PTHR32063">
    <property type="match status" value="1"/>
</dbReference>
<dbReference type="KEGG" id="fil:BN1229_v1_1992"/>
<dbReference type="InterPro" id="IPR001036">
    <property type="entry name" value="Acrflvin-R"/>
</dbReference>
<feature type="transmembrane region" description="Helical" evidence="8">
    <location>
        <begin position="363"/>
        <end position="383"/>
    </location>
</feature>
<dbReference type="Proteomes" id="UP000033187">
    <property type="component" value="Chromosome 1"/>
</dbReference>
<evidence type="ECO:0000256" key="2">
    <source>
        <dbReference type="ARBA" id="ARBA00010942"/>
    </source>
</evidence>
<dbReference type="EMBL" id="LN829119">
    <property type="protein sequence ID" value="CPR19079.1"/>
    <property type="molecule type" value="Genomic_DNA"/>
</dbReference>
<dbReference type="GO" id="GO:0005886">
    <property type="term" value="C:plasma membrane"/>
    <property type="evidence" value="ECO:0007669"/>
    <property type="project" value="UniProtKB-SubCell"/>
</dbReference>
<name>A0A0D6JF10_9HYPH</name>
<dbReference type="PRINTS" id="PR00702">
    <property type="entry name" value="ACRIFLAVINRP"/>
</dbReference>
<dbReference type="InterPro" id="IPR004763">
    <property type="entry name" value="CusA-like"/>
</dbReference>
<dbReference type="Gene3D" id="3.30.70.1430">
    <property type="entry name" value="Multidrug efflux transporter AcrB pore domain"/>
    <property type="match status" value="2"/>
</dbReference>
<feature type="transmembrane region" description="Helical" evidence="8">
    <location>
        <begin position="871"/>
        <end position="890"/>
    </location>
</feature>
<feature type="transmembrane region" description="Helical" evidence="8">
    <location>
        <begin position="532"/>
        <end position="551"/>
    </location>
</feature>
<comment type="similarity">
    <text evidence="2">Belongs to the resistance-nodulation-cell division (RND) (TC 2.A.6) family.</text>
</comment>
<dbReference type="Gene3D" id="1.20.1640.10">
    <property type="entry name" value="Multidrug efflux transporter AcrB transmembrane domain"/>
    <property type="match status" value="2"/>
</dbReference>
<comment type="subcellular location">
    <subcellularLocation>
        <location evidence="1">Cell membrane</location>
        <topology evidence="1">Multi-pass membrane protein</topology>
    </subcellularLocation>
</comment>
<accession>A0A0D6JF10</accession>
<gene>
    <name evidence="9" type="primary">czcA</name>
    <name evidence="9" type="ORF">YBN1229_v1_1996</name>
</gene>
<keyword evidence="10" id="KW-1185">Reference proteome</keyword>
<feature type="transmembrane region" description="Helical" evidence="8">
    <location>
        <begin position="923"/>
        <end position="948"/>
    </location>
</feature>
<keyword evidence="7 8" id="KW-0472">Membrane</keyword>
<evidence type="ECO:0000256" key="8">
    <source>
        <dbReference type="SAM" id="Phobius"/>
    </source>
</evidence>
<keyword evidence="5 8" id="KW-0812">Transmembrane</keyword>
<dbReference type="Gene3D" id="3.30.70.1320">
    <property type="entry name" value="Multidrug efflux transporter AcrB pore domain like"/>
    <property type="match status" value="1"/>
</dbReference>
<evidence type="ECO:0000256" key="1">
    <source>
        <dbReference type="ARBA" id="ARBA00004651"/>
    </source>
</evidence>
<evidence type="ECO:0000256" key="5">
    <source>
        <dbReference type="ARBA" id="ARBA00022692"/>
    </source>
</evidence>
<evidence type="ECO:0000256" key="4">
    <source>
        <dbReference type="ARBA" id="ARBA00022475"/>
    </source>
</evidence>
<feature type="transmembrane region" description="Helical" evidence="8">
    <location>
        <begin position="469"/>
        <end position="492"/>
    </location>
</feature>
<dbReference type="PANTHER" id="PTHR32063:SF24">
    <property type="entry name" value="CATION EFFLUX SYSTEM (ACRB_ACRD_ACRF FAMILY)"/>
    <property type="match status" value="1"/>
</dbReference>
<evidence type="ECO:0000313" key="10">
    <source>
        <dbReference type="Proteomes" id="UP000033187"/>
    </source>
</evidence>
<feature type="transmembrane region" description="Helical" evidence="8">
    <location>
        <begin position="1000"/>
        <end position="1023"/>
    </location>
</feature>
<evidence type="ECO:0000256" key="3">
    <source>
        <dbReference type="ARBA" id="ARBA00022448"/>
    </source>
</evidence>
<keyword evidence="6 8" id="KW-1133">Transmembrane helix</keyword>
<feature type="transmembrane region" description="Helical" evidence="8">
    <location>
        <begin position="340"/>
        <end position="356"/>
    </location>
</feature>
<keyword evidence="4" id="KW-1003">Cell membrane</keyword>
<dbReference type="NCBIfam" id="TIGR00914">
    <property type="entry name" value="2A0601"/>
    <property type="match status" value="1"/>
</dbReference>
<dbReference type="GO" id="GO:0008324">
    <property type="term" value="F:monoatomic cation transmembrane transporter activity"/>
    <property type="evidence" value="ECO:0007669"/>
    <property type="project" value="InterPro"/>
</dbReference>
<evidence type="ECO:0000313" key="9">
    <source>
        <dbReference type="EMBL" id="CPR19079.1"/>
    </source>
</evidence>
<sequence>MRTFLEGLLRQRLLICVVALGVLAAGFQSYRSLPVDAFPDVSPTLVQIFTETEGLAPEEVERYITYPVEVAMNGIPGLKEIRSISNFGLSVVNVYFEDTTDIYFARQLVGERLQLARDEIPEGFGDPEMGPITTGLGQILFYFVDDTTGKRSGEEIREIQDWIIKFNLQTVPGVTEVLSLGGNVKQFHVNVRPDALLRYKLNISDVVEAVKQNNGNVGAQYIVKNFEQFVVRSVGLAQDIKDIESVVLKVAGGISVRVRDVGTVEIGGEVRQGLATLNGEGEAVAGLVLKLIGTNTSNVIADVKDRLAKINETLPPGIKVVPYYDQSKLVLRSVDTVNEALAQGVGLVIIVLLAFMGGFRPSLVVALAIPFSIAVAFIVMQAVGLSANLMSLGGIAIAIGMMVDGAIVIVENVDRYLREDHPALSKHQLVARACAELIQPIGFAIAIIIVVFLPLFTLQGYEGKTFRPLAFTVSLAMLGSLIFAVVVAPVMAEMLMKRPKNDGDGQRPSFSDRVVSGLIFAYRPLVTLFVKARLLAVLLAFGLLAAGLIIFPRLGSEFVPRLNEGDLLVRVTMAPSIALEEAREVVTRFEKRLLSRFPEVERVVTRVGRGEVGAHADPVNSAEAFVGLKPPQEWPTKRTPDQLFAAMSAAFEDFPGAQFNFTQPIAAAVDELVTGTKAELAVKLFGPDQEVLLEKAGDIERAIRSIPGAADVQKDQVTGTPQLRIIVDREQISRYGLNIDQVQAAVRTAVGGEKAGQIFEGIKRFDILVRYTEEARSTADAIRELVIRAPSGSLVPLEQVATIDEIVGPRQITRENNQRFITVQTNVRGRDIGSFVADGQKIISETVQLPSGYFVEWGGQFELQQEANKRLAVVVPITLALVFLLLFMNFGSLRSSLLIMLNIPLALVGGIIALWLADLNLSVPASVGFIALFGIALGNGMVLVTYLNELVDGGESIDDASIKGACMRVRPVLMTALTTALGLIPLLYATGAGSEVQKPLATVVVGGLASSTILTLLVIPAVYKWFVPKRLEELIPEDDSSAERSLS</sequence>
<dbReference type="KEGG" id="fiy:BN1229_v1_1996"/>
<keyword evidence="3" id="KW-0813">Transport</keyword>
<dbReference type="InterPro" id="IPR027463">
    <property type="entry name" value="AcrB_DN_DC_subdom"/>
</dbReference>
<dbReference type="AlphaFoldDB" id="A0A0D6JF10"/>
<reference evidence="10" key="1">
    <citation type="submission" date="2015-02" db="EMBL/GenBank/DDBJ databases">
        <authorList>
            <person name="Chooi Y.-H."/>
        </authorList>
    </citation>
    <scope>NUCLEOTIDE SEQUENCE [LARGE SCALE GENOMIC DNA]</scope>
    <source>
        <strain evidence="10">strain Y</strain>
    </source>
</reference>
<dbReference type="SUPFAM" id="SSF82693">
    <property type="entry name" value="Multidrug efflux transporter AcrB pore domain, PN1, PN2, PC1 and PC2 subdomains"/>
    <property type="match status" value="3"/>
</dbReference>
<evidence type="ECO:0000256" key="6">
    <source>
        <dbReference type="ARBA" id="ARBA00022989"/>
    </source>
</evidence>
<dbReference type="OrthoDB" id="9758757at2"/>
<dbReference type="Gene3D" id="3.30.2090.10">
    <property type="entry name" value="Multidrug efflux transporter AcrB TolC docking domain, DN and DC subdomains"/>
    <property type="match status" value="2"/>
</dbReference>
<dbReference type="Gene3D" id="3.30.70.1440">
    <property type="entry name" value="Multidrug efflux transporter AcrB pore domain"/>
    <property type="match status" value="1"/>
</dbReference>
<feature type="transmembrane region" description="Helical" evidence="8">
    <location>
        <begin position="430"/>
        <end position="457"/>
    </location>
</feature>
<dbReference type="Pfam" id="PF00873">
    <property type="entry name" value="ACR_tran"/>
    <property type="match status" value="1"/>
</dbReference>
<feature type="transmembrane region" description="Helical" evidence="8">
    <location>
        <begin position="897"/>
        <end position="917"/>
    </location>
</feature>
<feature type="transmembrane region" description="Helical" evidence="8">
    <location>
        <begin position="969"/>
        <end position="988"/>
    </location>
</feature>
<evidence type="ECO:0000256" key="7">
    <source>
        <dbReference type="ARBA" id="ARBA00023136"/>
    </source>
</evidence>
<protein>
    <submittedName>
        <fullName evidence="9">Cation efflux system protein CzcA</fullName>
    </submittedName>
</protein>
<feature type="transmembrane region" description="Helical" evidence="8">
    <location>
        <begin position="389"/>
        <end position="410"/>
    </location>
</feature>
<dbReference type="RefSeq" id="WP_046478076.1">
    <property type="nucleotide sequence ID" value="NZ_LN829118.1"/>
</dbReference>
<dbReference type="SUPFAM" id="SSF82866">
    <property type="entry name" value="Multidrug efflux transporter AcrB transmembrane domain"/>
    <property type="match status" value="2"/>
</dbReference>